<dbReference type="AlphaFoldDB" id="I2NVJ0"/>
<dbReference type="PATRIC" id="fig|1095748.3.peg.581"/>
<dbReference type="EMBL" id="AJMT01000042">
    <property type="protein sequence ID" value="EIG29851.1"/>
    <property type="molecule type" value="Genomic_DNA"/>
</dbReference>
<comment type="caution">
    <text evidence="1">The sequence shown here is derived from an EMBL/GenBank/DDBJ whole genome shotgun (WGS) entry which is preliminary data.</text>
</comment>
<dbReference type="Proteomes" id="UP000004473">
    <property type="component" value="Unassembled WGS sequence"/>
</dbReference>
<protein>
    <submittedName>
        <fullName evidence="1">Uncharacterized protein</fullName>
    </submittedName>
</protein>
<evidence type="ECO:0000313" key="1">
    <source>
        <dbReference type="EMBL" id="EIG29851.1"/>
    </source>
</evidence>
<reference evidence="1 2" key="1">
    <citation type="submission" date="2012-04" db="EMBL/GenBank/DDBJ databases">
        <authorList>
            <person name="Harkins D.M."/>
            <person name="Madupu R."/>
            <person name="Durkin A.S."/>
            <person name="Torralba M."/>
            <person name="Methe B."/>
            <person name="Sutton G.G."/>
            <person name="Nelson K.E."/>
        </authorList>
    </citation>
    <scope>NUCLEOTIDE SEQUENCE [LARGE SCALE GENOMIC DNA]</scope>
    <source>
        <strain evidence="1 2">VK64</strain>
    </source>
</reference>
<proteinExistence type="predicted"/>
<sequence length="58" mass="6488">MLLNIQAVRAILITAIDLFFQTTPNAQRSSENLFCSDRVESDVGLYGRVLRETNSGKD</sequence>
<accession>I2NVJ0</accession>
<evidence type="ECO:0000313" key="2">
    <source>
        <dbReference type="Proteomes" id="UP000004473"/>
    </source>
</evidence>
<gene>
    <name evidence="1" type="ORF">HMPREF1051_1506</name>
</gene>
<organism evidence="1 2">
    <name type="scientific">Neisseria sicca VK64</name>
    <dbReference type="NCBI Taxonomy" id="1095748"/>
    <lineage>
        <taxon>Bacteria</taxon>
        <taxon>Pseudomonadati</taxon>
        <taxon>Pseudomonadota</taxon>
        <taxon>Betaproteobacteria</taxon>
        <taxon>Neisseriales</taxon>
        <taxon>Neisseriaceae</taxon>
        <taxon>Neisseria</taxon>
    </lineage>
</organism>
<name>I2NVJ0_NEISI</name>